<dbReference type="GO" id="GO:0032991">
    <property type="term" value="C:protein-containing complex"/>
    <property type="evidence" value="ECO:0007669"/>
    <property type="project" value="UniProtKB-ARBA"/>
</dbReference>
<dbReference type="Proteomes" id="UP000030655">
    <property type="component" value="Unassembled WGS sequence"/>
</dbReference>
<dbReference type="PROSITE" id="PS52002">
    <property type="entry name" value="SM"/>
    <property type="match status" value="1"/>
</dbReference>
<sequence length="84" mass="9657">MDLVNHLNCISKSLSIVKTKDSKEYKGIVVSIDGNMNILMRDVELTYKKNITKINKVLIKGSDVRYFTIEDNNKLKKIINTINK</sequence>
<dbReference type="GO" id="GO:0003723">
    <property type="term" value="F:RNA binding"/>
    <property type="evidence" value="ECO:0007669"/>
    <property type="project" value="InterPro"/>
</dbReference>
<gene>
    <name evidence="2" type="ORF">H312_03218</name>
</gene>
<dbReference type="InterPro" id="IPR001163">
    <property type="entry name" value="Sm_dom_euk/arc"/>
</dbReference>
<dbReference type="SMART" id="SM00651">
    <property type="entry name" value="Sm"/>
    <property type="match status" value="1"/>
</dbReference>
<evidence type="ECO:0000259" key="1">
    <source>
        <dbReference type="PROSITE" id="PS52002"/>
    </source>
</evidence>
<organism evidence="2 3">
    <name type="scientific">Anncaliia algerae PRA339</name>
    <dbReference type="NCBI Taxonomy" id="1288291"/>
    <lineage>
        <taxon>Eukaryota</taxon>
        <taxon>Fungi</taxon>
        <taxon>Fungi incertae sedis</taxon>
        <taxon>Microsporidia</taxon>
        <taxon>Tubulinosematoidea</taxon>
        <taxon>Tubulinosematidae</taxon>
        <taxon>Anncaliia</taxon>
    </lineage>
</organism>
<evidence type="ECO:0000313" key="3">
    <source>
        <dbReference type="Proteomes" id="UP000030655"/>
    </source>
</evidence>
<accession>A0A059EWH0</accession>
<dbReference type="Pfam" id="PF01423">
    <property type="entry name" value="LSM"/>
    <property type="match status" value="1"/>
</dbReference>
<reference evidence="2 3" key="2">
    <citation type="submission" date="2014-03" db="EMBL/GenBank/DDBJ databases">
        <title>The Genome Sequence of Anncaliia algerae insect isolate PRA339.</title>
        <authorList>
            <consortium name="The Broad Institute Genome Sequencing Platform"/>
            <consortium name="The Broad Institute Genome Sequencing Center for Infectious Disease"/>
            <person name="Cuomo C."/>
            <person name="Becnel J."/>
            <person name="Sanscrainte N."/>
            <person name="Walker B."/>
            <person name="Young S.K."/>
            <person name="Zeng Q."/>
            <person name="Gargeya S."/>
            <person name="Fitzgerald M."/>
            <person name="Haas B."/>
            <person name="Abouelleil A."/>
            <person name="Alvarado L."/>
            <person name="Arachchi H.M."/>
            <person name="Berlin A.M."/>
            <person name="Chapman S.B."/>
            <person name="Dewar J."/>
            <person name="Goldberg J."/>
            <person name="Griggs A."/>
            <person name="Gujja S."/>
            <person name="Hansen M."/>
            <person name="Howarth C."/>
            <person name="Imamovic A."/>
            <person name="Larimer J."/>
            <person name="McCowan C."/>
            <person name="Murphy C."/>
            <person name="Neiman D."/>
            <person name="Pearson M."/>
            <person name="Priest M."/>
            <person name="Roberts A."/>
            <person name="Saif S."/>
            <person name="Shea T."/>
            <person name="Sisk P."/>
            <person name="Sykes S."/>
            <person name="Wortman J."/>
            <person name="Nusbaum C."/>
            <person name="Birren B."/>
        </authorList>
    </citation>
    <scope>NUCLEOTIDE SEQUENCE [LARGE SCALE GENOMIC DNA]</scope>
    <source>
        <strain evidence="2 3">PRA339</strain>
    </source>
</reference>
<dbReference type="InterPro" id="IPR047575">
    <property type="entry name" value="Sm"/>
</dbReference>
<dbReference type="AlphaFoldDB" id="A0A059EWH0"/>
<dbReference type="InterPro" id="IPR010920">
    <property type="entry name" value="LSM_dom_sf"/>
</dbReference>
<proteinExistence type="predicted"/>
<name>A0A059EWH0_9MICR</name>
<reference evidence="3" key="1">
    <citation type="submission" date="2013-02" db="EMBL/GenBank/DDBJ databases">
        <authorList>
            <consortium name="The Broad Institute Genome Sequencing Platform"/>
            <person name="Cuomo C."/>
            <person name="Becnel J."/>
            <person name="Sanscrainte N."/>
            <person name="Walker B."/>
            <person name="Young S.K."/>
            <person name="Zeng Q."/>
            <person name="Gargeya S."/>
            <person name="Fitzgerald M."/>
            <person name="Haas B."/>
            <person name="Abouelleil A."/>
            <person name="Alvarado L."/>
            <person name="Arachchi H.M."/>
            <person name="Berlin A.M."/>
            <person name="Chapman S.B."/>
            <person name="Dewar J."/>
            <person name="Goldberg J."/>
            <person name="Griggs A."/>
            <person name="Gujja S."/>
            <person name="Hansen M."/>
            <person name="Howarth C."/>
            <person name="Imamovic A."/>
            <person name="Larimer J."/>
            <person name="McCowan C."/>
            <person name="Murphy C."/>
            <person name="Neiman D."/>
            <person name="Pearson M."/>
            <person name="Priest M."/>
            <person name="Roberts A."/>
            <person name="Saif S."/>
            <person name="Shea T."/>
            <person name="Sisk P."/>
            <person name="Sykes S."/>
            <person name="Wortman J."/>
            <person name="Nusbaum C."/>
            <person name="Birren B."/>
        </authorList>
    </citation>
    <scope>NUCLEOTIDE SEQUENCE [LARGE SCALE GENOMIC DNA]</scope>
    <source>
        <strain evidence="3">PRA339</strain>
    </source>
</reference>
<dbReference type="OrthoDB" id="2190022at2759"/>
<protein>
    <recommendedName>
        <fullName evidence="1">Sm domain-containing protein</fullName>
    </recommendedName>
</protein>
<dbReference type="EMBL" id="KK365285">
    <property type="protein sequence ID" value="KCZ79393.1"/>
    <property type="molecule type" value="Genomic_DNA"/>
</dbReference>
<keyword evidence="3" id="KW-1185">Reference proteome</keyword>
<feature type="domain" description="Sm" evidence="1">
    <location>
        <begin position="2"/>
        <end position="73"/>
    </location>
</feature>
<dbReference type="SUPFAM" id="SSF50182">
    <property type="entry name" value="Sm-like ribonucleoproteins"/>
    <property type="match status" value="1"/>
</dbReference>
<dbReference type="VEuPathDB" id="MicrosporidiaDB:H312_03218"/>
<dbReference type="Gene3D" id="2.30.30.100">
    <property type="match status" value="1"/>
</dbReference>
<dbReference type="HOGENOM" id="CLU_2746812_0_0_1"/>
<evidence type="ECO:0000313" key="2">
    <source>
        <dbReference type="EMBL" id="KCZ79393.1"/>
    </source>
</evidence>